<dbReference type="SMART" id="SM00558">
    <property type="entry name" value="JmjC"/>
    <property type="match status" value="1"/>
</dbReference>
<dbReference type="Proteomes" id="UP000019376">
    <property type="component" value="Unassembled WGS sequence"/>
</dbReference>
<keyword evidence="2" id="KW-0805">Transcription regulation</keyword>
<feature type="domain" description="JmjC" evidence="6">
    <location>
        <begin position="168"/>
        <end position="345"/>
    </location>
</feature>
<protein>
    <recommendedName>
        <fullName evidence="6">JmjC domain-containing protein</fullName>
    </recommendedName>
</protein>
<dbReference type="SUPFAM" id="SSF51197">
    <property type="entry name" value="Clavaminate synthase-like"/>
    <property type="match status" value="1"/>
</dbReference>
<organism evidence="7 8">
    <name type="scientific">Penicillium oxalicum (strain 114-2 / CGMCC 5302)</name>
    <name type="common">Penicillium decumbens</name>
    <dbReference type="NCBI Taxonomy" id="933388"/>
    <lineage>
        <taxon>Eukaryota</taxon>
        <taxon>Fungi</taxon>
        <taxon>Dikarya</taxon>
        <taxon>Ascomycota</taxon>
        <taxon>Pezizomycotina</taxon>
        <taxon>Eurotiomycetes</taxon>
        <taxon>Eurotiomycetidae</taxon>
        <taxon>Eurotiales</taxon>
        <taxon>Aspergillaceae</taxon>
        <taxon>Penicillium</taxon>
    </lineage>
</organism>
<dbReference type="InterPro" id="IPR018866">
    <property type="entry name" value="Znf-4CXXC_R1"/>
</dbReference>
<dbReference type="PROSITE" id="PS51184">
    <property type="entry name" value="JMJC"/>
    <property type="match status" value="1"/>
</dbReference>
<keyword evidence="4" id="KW-0539">Nucleus</keyword>
<dbReference type="Gene3D" id="2.60.120.650">
    <property type="entry name" value="Cupin"/>
    <property type="match status" value="1"/>
</dbReference>
<dbReference type="Pfam" id="PF02373">
    <property type="entry name" value="JmjC"/>
    <property type="match status" value="1"/>
</dbReference>
<evidence type="ECO:0000313" key="8">
    <source>
        <dbReference type="Proteomes" id="UP000019376"/>
    </source>
</evidence>
<evidence type="ECO:0000256" key="5">
    <source>
        <dbReference type="SAM" id="MobiDB-lite"/>
    </source>
</evidence>
<evidence type="ECO:0000256" key="3">
    <source>
        <dbReference type="ARBA" id="ARBA00023163"/>
    </source>
</evidence>
<reference evidence="7 8" key="1">
    <citation type="journal article" date="2013" name="PLoS ONE">
        <title>Genomic and secretomic analyses reveal unique features of the lignocellulolytic enzyme system of Penicillium decumbens.</title>
        <authorList>
            <person name="Liu G."/>
            <person name="Zhang L."/>
            <person name="Wei X."/>
            <person name="Zou G."/>
            <person name="Qin Y."/>
            <person name="Ma L."/>
            <person name="Li J."/>
            <person name="Zheng H."/>
            <person name="Wang S."/>
            <person name="Wang C."/>
            <person name="Xun L."/>
            <person name="Zhao G.-P."/>
            <person name="Zhou Z."/>
            <person name="Qu Y."/>
        </authorList>
    </citation>
    <scope>NUCLEOTIDE SEQUENCE [LARGE SCALE GENOMIC DNA]</scope>
    <source>
        <strain evidence="8">114-2 / CGMCC 5302</strain>
    </source>
</reference>
<keyword evidence="8" id="KW-1185">Reference proteome</keyword>
<dbReference type="Pfam" id="PF10497">
    <property type="entry name" value="zf-4CXXC_R1"/>
    <property type="match status" value="1"/>
</dbReference>
<feature type="region of interest" description="Disordered" evidence="5">
    <location>
        <begin position="555"/>
        <end position="587"/>
    </location>
</feature>
<evidence type="ECO:0000313" key="7">
    <source>
        <dbReference type="EMBL" id="EPS34114.1"/>
    </source>
</evidence>
<dbReference type="EMBL" id="KB644415">
    <property type="protein sequence ID" value="EPS34114.1"/>
    <property type="molecule type" value="Genomic_DNA"/>
</dbReference>
<dbReference type="HOGENOM" id="CLU_003774_2_1_1"/>
<dbReference type="OrthoDB" id="298344at2759"/>
<gene>
    <name evidence="7" type="ORF">PDE_09076</name>
</gene>
<accession>S7ZUJ3</accession>
<name>S7ZUJ3_PENO1</name>
<proteinExistence type="predicted"/>
<evidence type="ECO:0000256" key="4">
    <source>
        <dbReference type="ARBA" id="ARBA00023242"/>
    </source>
</evidence>
<dbReference type="eggNOG" id="ENOG502QW48">
    <property type="taxonomic scope" value="Eukaryota"/>
</dbReference>
<comment type="subcellular location">
    <subcellularLocation>
        <location evidence="1">Nucleus</location>
    </subcellularLocation>
</comment>
<evidence type="ECO:0000256" key="1">
    <source>
        <dbReference type="ARBA" id="ARBA00004123"/>
    </source>
</evidence>
<dbReference type="GO" id="GO:0005634">
    <property type="term" value="C:nucleus"/>
    <property type="evidence" value="ECO:0007669"/>
    <property type="project" value="UniProtKB-SubCell"/>
</dbReference>
<dbReference type="AlphaFoldDB" id="S7ZUJ3"/>
<dbReference type="PhylomeDB" id="S7ZUJ3"/>
<dbReference type="STRING" id="933388.S7ZUJ3"/>
<sequence>MIQRSRVAFEPFPPHLDIQKEVENTPNFRFAQSIPCDYITKFPREALDLYIRTWVVQLGRPLVITGFDKLLDKKLFSEKWLMQNYANQTYDARDLGKGANLHLSLGHYLKNMSKLTERINEKSYNRPHIQRLYLKDIDCPEEWHESLEHLIPSTFFYLNQDPLTGQNSPPCQQSDMPKTPDGQTVARAGDLMSSLPEAMRAQNLMCYIGHEGTYTPAHQEMCASLGHNLMVEASKGPVENGLPVRPGSSIWLMTETKDRRIVSEYWLSVLGHDLDLENHFAPLQAWQKAPFTTYVVEQKPGDLILVPPLAAHQVWNRGTRTMKVAWNRTTVDTLEAAFDEALGHARMICRDEQYKNKAIVYFTLERYSELLRKAPSKSLHSELQMLREDFHRLFNLYTDILLSEGFSKNAPSAKDIDFEKFESNVTCSYCRCNIFNRFLTCPWCVGEGHETYDICMDCYVLGRSCQCISKLKWVEQFPWKHLTSRHETWRRQIVAFQGDKGDSDSEPSPPVKQRAPLTLLAARAKLGRKSLAEICQEQLRARPWVDYKNPPAVTRVLTPSDEDEGDDSESRARKKRKSNGGKPATGKARCHMCRCQEDVWKLASCEKCKLHYCYSSLFRSFDMLPLDAMQRPHWLCPQCRGICNCAACRHDETMTPYKPYNILMGHDTRKIADPRSVESLVNMRLSNLALLKTFGDDNAARLERLQHDDAPRNSESVGEQNIRSDLEALQVASVHDAKQYSLSHGSDENHDPTTTAEVTFQAGSEPPERGIPIDPALELDGSFLHLSGRDEGLAGPTATESC</sequence>
<keyword evidence="3" id="KW-0804">Transcription</keyword>
<evidence type="ECO:0000259" key="6">
    <source>
        <dbReference type="PROSITE" id="PS51184"/>
    </source>
</evidence>
<dbReference type="InterPro" id="IPR003347">
    <property type="entry name" value="JmjC_dom"/>
</dbReference>
<evidence type="ECO:0000256" key="2">
    <source>
        <dbReference type="ARBA" id="ARBA00023015"/>
    </source>
</evidence>